<keyword evidence="4" id="KW-1185">Reference proteome</keyword>
<accession>A0AAE0YZU6</accession>
<dbReference type="AlphaFoldDB" id="A0AAE0YZU6"/>
<name>A0AAE0YZU6_9GAST</name>
<protein>
    <recommendedName>
        <fullName evidence="2">Ig-like domain-containing protein</fullName>
    </recommendedName>
</protein>
<dbReference type="SUPFAM" id="SSF48726">
    <property type="entry name" value="Immunoglobulin"/>
    <property type="match status" value="1"/>
</dbReference>
<evidence type="ECO:0000256" key="1">
    <source>
        <dbReference type="SAM" id="MobiDB-lite"/>
    </source>
</evidence>
<dbReference type="InterPro" id="IPR007110">
    <property type="entry name" value="Ig-like_dom"/>
</dbReference>
<dbReference type="InterPro" id="IPR013783">
    <property type="entry name" value="Ig-like_fold"/>
</dbReference>
<proteinExistence type="predicted"/>
<evidence type="ECO:0000313" key="4">
    <source>
        <dbReference type="Proteomes" id="UP001283361"/>
    </source>
</evidence>
<dbReference type="EMBL" id="JAWDGP010005037">
    <property type="protein sequence ID" value="KAK3760239.1"/>
    <property type="molecule type" value="Genomic_DNA"/>
</dbReference>
<feature type="region of interest" description="Disordered" evidence="1">
    <location>
        <begin position="122"/>
        <end position="181"/>
    </location>
</feature>
<gene>
    <name evidence="3" type="ORF">RRG08_052187</name>
</gene>
<evidence type="ECO:0000313" key="3">
    <source>
        <dbReference type="EMBL" id="KAK3760239.1"/>
    </source>
</evidence>
<dbReference type="Gene3D" id="2.60.40.10">
    <property type="entry name" value="Immunoglobulins"/>
    <property type="match status" value="1"/>
</dbReference>
<dbReference type="PROSITE" id="PS50835">
    <property type="entry name" value="IG_LIKE"/>
    <property type="match status" value="1"/>
</dbReference>
<dbReference type="Proteomes" id="UP001283361">
    <property type="component" value="Unassembled WGS sequence"/>
</dbReference>
<dbReference type="InterPro" id="IPR036179">
    <property type="entry name" value="Ig-like_dom_sf"/>
</dbReference>
<sequence length="181" mass="19724">MDGKMEVNGCMCIATLHVSPGLQLGGSSILVEQYTQYHVTLNDEWVMRGGTTALRCVIDPTYVTDYVKVIGWKRAGHELHSSGRVSILRDGVLHIRGVQAEDTGRLSPYTCITRNILTGENRTSDGASITLHDDDGDVRDGEDGGGDDEDDDDNDDDDDDDDDHGEDDHGSDGDEDDAHEC</sequence>
<feature type="compositionally biased region" description="Acidic residues" evidence="1">
    <location>
        <begin position="143"/>
        <end position="165"/>
    </location>
</feature>
<reference evidence="3" key="1">
    <citation type="journal article" date="2023" name="G3 (Bethesda)">
        <title>A reference genome for the long-term kleptoplast-retaining sea slug Elysia crispata morphotype clarki.</title>
        <authorList>
            <person name="Eastman K.E."/>
            <person name="Pendleton A.L."/>
            <person name="Shaikh M.A."/>
            <person name="Suttiyut T."/>
            <person name="Ogas R."/>
            <person name="Tomko P."/>
            <person name="Gavelis G."/>
            <person name="Widhalm J.R."/>
            <person name="Wisecaver J.H."/>
        </authorList>
    </citation>
    <scope>NUCLEOTIDE SEQUENCE</scope>
    <source>
        <strain evidence="3">ECLA1</strain>
    </source>
</reference>
<comment type="caution">
    <text evidence="3">The sequence shown here is derived from an EMBL/GenBank/DDBJ whole genome shotgun (WGS) entry which is preliminary data.</text>
</comment>
<evidence type="ECO:0000259" key="2">
    <source>
        <dbReference type="PROSITE" id="PS50835"/>
    </source>
</evidence>
<organism evidence="3 4">
    <name type="scientific">Elysia crispata</name>
    <name type="common">lettuce slug</name>
    <dbReference type="NCBI Taxonomy" id="231223"/>
    <lineage>
        <taxon>Eukaryota</taxon>
        <taxon>Metazoa</taxon>
        <taxon>Spiralia</taxon>
        <taxon>Lophotrochozoa</taxon>
        <taxon>Mollusca</taxon>
        <taxon>Gastropoda</taxon>
        <taxon>Heterobranchia</taxon>
        <taxon>Euthyneura</taxon>
        <taxon>Panpulmonata</taxon>
        <taxon>Sacoglossa</taxon>
        <taxon>Placobranchoidea</taxon>
        <taxon>Plakobranchidae</taxon>
        <taxon>Elysia</taxon>
    </lineage>
</organism>
<feature type="domain" description="Ig-like" evidence="2">
    <location>
        <begin position="20"/>
        <end position="130"/>
    </location>
</feature>